<organism evidence="3">
    <name type="scientific">Schistocephalus solidus</name>
    <name type="common">Tapeworm</name>
    <dbReference type="NCBI Taxonomy" id="70667"/>
    <lineage>
        <taxon>Eukaryota</taxon>
        <taxon>Metazoa</taxon>
        <taxon>Spiralia</taxon>
        <taxon>Lophotrochozoa</taxon>
        <taxon>Platyhelminthes</taxon>
        <taxon>Cestoda</taxon>
        <taxon>Eucestoda</taxon>
        <taxon>Diphyllobothriidea</taxon>
        <taxon>Diphyllobothriidae</taxon>
        <taxon>Schistocephalus</taxon>
    </lineage>
</organism>
<dbReference type="Pfam" id="PF21034">
    <property type="entry name" value="BCAS3_WD40"/>
    <property type="match status" value="2"/>
</dbReference>
<feature type="region of interest" description="Disordered" evidence="1">
    <location>
        <begin position="1246"/>
        <end position="1302"/>
    </location>
</feature>
<dbReference type="GO" id="GO:0042594">
    <property type="term" value="P:response to starvation"/>
    <property type="evidence" value="ECO:0007669"/>
    <property type="project" value="TreeGrafter"/>
</dbReference>
<feature type="compositionally biased region" description="Polar residues" evidence="1">
    <location>
        <begin position="1355"/>
        <end position="1365"/>
    </location>
</feature>
<evidence type="ECO:0000256" key="1">
    <source>
        <dbReference type="SAM" id="MobiDB-lite"/>
    </source>
</evidence>
<accession>A0A0X3NZ80</accession>
<proteinExistence type="predicted"/>
<feature type="region of interest" description="Disordered" evidence="1">
    <location>
        <begin position="516"/>
        <end position="540"/>
    </location>
</feature>
<dbReference type="InterPro" id="IPR048382">
    <property type="entry name" value="BCAS3_WD40"/>
</dbReference>
<feature type="domain" description="BCAS3 WD40" evidence="2">
    <location>
        <begin position="57"/>
        <end position="247"/>
    </location>
</feature>
<evidence type="ECO:0000259" key="2">
    <source>
        <dbReference type="Pfam" id="PF21034"/>
    </source>
</evidence>
<sequence length="1383" mass="149572">SVSPEKYSEKNLMDSVRDIFSDCFPGAVAGAAGDAAEELVTWAKFETLSPTPKSVHNETLVLLLGTNRGISIWSFAHNGVASLLYARTSPFIISAKLLPEPLDSLVDYFDEARPLIATSQEQTHCEWVIHFASLATGATEVCYATNSCISSLEANQRFVMVCRVDSITVLSAHTLLELFTIGNVKSVSKPLPMNSLPVALGDRWLAFPDCKPVYHHMSRCGDASDDSSRPVATTMLNVNKRIWDSLSALASSVSIGNQSIGAHGRHPVKPLLRADPETPKLGPVSPSASFGANVSSSAVHVSEVASDAGYVTVVDIVNLAESYSAFENQQLLETPVPSSAAASASFVCCQDHQLPTAPSKPPDLRCRICHQRQPAASLLEPVHTLSQRKKWIDCHEFAENGAIVAHFLAHRWANVGYLIFNSSGSLLFTACIQGHSFHIFRIANHPKDSRQTAVHHLYILDRGSTPCEVTHACFSRDSRWLAACSNHGTTHVFPITPYGGPVSVRTHTHSHVVNRTSKYQRSSGLEEHHLTKPQPTRTVGVGELTSSAQSTAGVATGGQSAGRFPSTCKVASSVLVAQPAEHLQLPVCPHIGLTVGSVQDRFTAPTKGNMLQCACPPNANYNTTNSRLPPFPEPCSIQPEARLRPRLPSSASSNVHAGYAAAALSAATGAALEVASAVAPQTPQLVSGRYLFPAATGLRMAVCFHSPLCFLPSHQSYASAHHRPTREGRGPASRCTESLYVMTWDMHLVQFDLSVSAADPTLSSDKIYQDSPIKLQCTPMGQWHLRADSFLPPFASNHPLLTCRRQGSVKTPSATEPTAPSLYSTTARTISQLEPDDSTWELRTDSLSLSESMELAELHPKADSVSHSLPEGHSFTAAPEGWPKDAAASYWYSQVELTTHHRPLRRIWMGPQFTFRVYPFSGERPRPTDSLLYDSLCLDQYSPPDCSECSQKPHLTASDCICKEDCCTQSKQIPRSRLINPSIFELAPLDSDGNLQHQSAEGLDSPYRRIQTQTGCVDHVIIEGGSYQNSSLGSSLGSLVGRSADDVAQNLAEAMQDDDFRTARQSIMYHPGPCPVMFPSPFFARPHSPNLLPSSQSPVPPFSGSSVRLASNTLLTPSSARDSLFVLESDFPSQSCTEDTVISALSFSNLSPDGRTGDRQESQAPEDLPIEHLVLERDTPELVSREETDGDNAACVALAIPTEVSMNFFHEAKEEEVAAQAAETIASLTSSCVPIGRPKFHTVGSASLPRSMGPLQDSEGSLSASSTKLTYPVTEPGEISTTESSGGPRIAANQKKPKPSKARKRAAKLQKARQLLQQSSVKVETEVLATDCQLQHTRKHRNKRILTPEPLVPMTLSSDLLSSGEENAEPTVETQDVPSGAND</sequence>
<dbReference type="GO" id="GO:0005737">
    <property type="term" value="C:cytoplasm"/>
    <property type="evidence" value="ECO:0007669"/>
    <property type="project" value="TreeGrafter"/>
</dbReference>
<protein>
    <submittedName>
        <fullName evidence="3">Breast carcinoma-amplified sequence 3 homolog</fullName>
    </submittedName>
</protein>
<dbReference type="PANTHER" id="PTHR13268:SF0">
    <property type="entry name" value="BCAS3 MICROTUBULE ASSOCIATED CELL MIGRATION FACTOR"/>
    <property type="match status" value="1"/>
</dbReference>
<feature type="region of interest" description="Disordered" evidence="1">
    <location>
        <begin position="1334"/>
        <end position="1383"/>
    </location>
</feature>
<feature type="compositionally biased region" description="Polar residues" evidence="1">
    <location>
        <begin position="1372"/>
        <end position="1383"/>
    </location>
</feature>
<feature type="compositionally biased region" description="Polar residues" evidence="1">
    <location>
        <begin position="1258"/>
        <end position="1269"/>
    </location>
</feature>
<evidence type="ECO:0000313" key="3">
    <source>
        <dbReference type="EMBL" id="JAP45074.1"/>
    </source>
</evidence>
<feature type="region of interest" description="Disordered" evidence="1">
    <location>
        <begin position="1147"/>
        <end position="1170"/>
    </location>
</feature>
<name>A0A0X3NZ80_SCHSO</name>
<gene>
    <name evidence="3" type="primary">BCAS3</name>
    <name evidence="3" type="ORF">TR127323</name>
</gene>
<dbReference type="EMBL" id="GEEE01018151">
    <property type="protein sequence ID" value="JAP45074.1"/>
    <property type="molecule type" value="Transcribed_RNA"/>
</dbReference>
<feature type="domain" description="BCAS3 WD40" evidence="2">
    <location>
        <begin position="396"/>
        <end position="549"/>
    </location>
</feature>
<reference evidence="3" key="1">
    <citation type="submission" date="2016-01" db="EMBL/GenBank/DDBJ databases">
        <title>Reference transcriptome for the parasite Schistocephalus solidus: insights into the molecular evolution of parasitism.</title>
        <authorList>
            <person name="Hebert F.O."/>
            <person name="Grambauer S."/>
            <person name="Barber I."/>
            <person name="Landry C.R."/>
            <person name="Aubin-Horth N."/>
        </authorList>
    </citation>
    <scope>NUCLEOTIDE SEQUENCE</scope>
</reference>
<dbReference type="PANTHER" id="PTHR13268">
    <property type="entry name" value="BREAST CARCINOMA AMPLIFIED SEQUENCE 3"/>
    <property type="match status" value="1"/>
</dbReference>
<dbReference type="GO" id="GO:0006914">
    <property type="term" value="P:autophagy"/>
    <property type="evidence" value="ECO:0007669"/>
    <property type="project" value="InterPro"/>
</dbReference>
<dbReference type="InterPro" id="IPR011044">
    <property type="entry name" value="Quino_amine_DH_bsu"/>
</dbReference>
<feature type="non-terminal residue" evidence="3">
    <location>
        <position position="1"/>
    </location>
</feature>
<dbReference type="SUPFAM" id="SSF50969">
    <property type="entry name" value="YVTN repeat-like/Quinoprotein amine dehydrogenase"/>
    <property type="match status" value="1"/>
</dbReference>
<dbReference type="InterPro" id="IPR045142">
    <property type="entry name" value="BCAS3-like"/>
</dbReference>